<evidence type="ECO:0000256" key="2">
    <source>
        <dbReference type="ARBA" id="ARBA00017908"/>
    </source>
</evidence>
<keyword evidence="4 6" id="KW-0863">Zinc-finger</keyword>
<reference evidence="10" key="1">
    <citation type="submission" date="2020-08" db="EMBL/GenBank/DDBJ databases">
        <title>Multicomponent nature underlies the extraordinary mechanical properties of spider dragline silk.</title>
        <authorList>
            <person name="Kono N."/>
            <person name="Nakamura H."/>
            <person name="Mori M."/>
            <person name="Yoshida Y."/>
            <person name="Ohtoshi R."/>
            <person name="Malay A.D."/>
            <person name="Moran D.A.P."/>
            <person name="Tomita M."/>
            <person name="Numata K."/>
            <person name="Arakawa K."/>
        </authorList>
    </citation>
    <scope>NUCLEOTIDE SEQUENCE</scope>
</reference>
<dbReference type="SMART" id="SM00240">
    <property type="entry name" value="FHA"/>
    <property type="match status" value="1"/>
</dbReference>
<feature type="domain" description="FHA" evidence="8">
    <location>
        <begin position="35"/>
        <end position="83"/>
    </location>
</feature>
<comment type="caution">
    <text evidence="10">The sequence shown here is derived from an EMBL/GenBank/DDBJ whole genome shotgun (WGS) entry which is preliminary data.</text>
</comment>
<keyword evidence="11" id="KW-1185">Reference proteome</keyword>
<dbReference type="Gene3D" id="2.60.200.20">
    <property type="match status" value="1"/>
</dbReference>
<evidence type="ECO:0000313" key="10">
    <source>
        <dbReference type="EMBL" id="GFS85841.1"/>
    </source>
</evidence>
<proteinExistence type="inferred from homology"/>
<dbReference type="InterPro" id="IPR047126">
    <property type="entry name" value="RNF141-like"/>
</dbReference>
<dbReference type="Pfam" id="PF00498">
    <property type="entry name" value="FHA"/>
    <property type="match status" value="1"/>
</dbReference>
<dbReference type="GO" id="GO:0008270">
    <property type="term" value="F:zinc ion binding"/>
    <property type="evidence" value="ECO:0007669"/>
    <property type="project" value="UniProtKB-KW"/>
</dbReference>
<dbReference type="InterPro" id="IPR001841">
    <property type="entry name" value="Znf_RING"/>
</dbReference>
<dbReference type="InterPro" id="IPR000253">
    <property type="entry name" value="FHA_dom"/>
</dbReference>
<keyword evidence="5" id="KW-0862">Zinc</keyword>
<evidence type="ECO:0000256" key="3">
    <source>
        <dbReference type="ARBA" id="ARBA00022723"/>
    </source>
</evidence>
<evidence type="ECO:0000256" key="7">
    <source>
        <dbReference type="SAM" id="MobiDB-lite"/>
    </source>
</evidence>
<evidence type="ECO:0000256" key="1">
    <source>
        <dbReference type="ARBA" id="ARBA00005797"/>
    </source>
</evidence>
<evidence type="ECO:0000256" key="5">
    <source>
        <dbReference type="ARBA" id="ARBA00022833"/>
    </source>
</evidence>
<evidence type="ECO:0000259" key="8">
    <source>
        <dbReference type="PROSITE" id="PS50006"/>
    </source>
</evidence>
<feature type="compositionally biased region" description="Polar residues" evidence="7">
    <location>
        <begin position="135"/>
        <end position="149"/>
    </location>
</feature>
<dbReference type="InterPro" id="IPR017907">
    <property type="entry name" value="Znf_RING_CS"/>
</dbReference>
<dbReference type="Pfam" id="PF13920">
    <property type="entry name" value="zf-C3HC4_3"/>
    <property type="match status" value="1"/>
</dbReference>
<dbReference type="PROSITE" id="PS50089">
    <property type="entry name" value="ZF_RING_2"/>
    <property type="match status" value="1"/>
</dbReference>
<gene>
    <name evidence="10" type="primary">rnf8</name>
    <name evidence="10" type="ORF">NPIL_346452</name>
</gene>
<dbReference type="PROSITE" id="PS00518">
    <property type="entry name" value="ZF_RING_1"/>
    <property type="match status" value="1"/>
</dbReference>
<evidence type="ECO:0000256" key="6">
    <source>
        <dbReference type="PROSITE-ProRule" id="PRU00175"/>
    </source>
</evidence>
<dbReference type="SUPFAM" id="SSF57850">
    <property type="entry name" value="RING/U-box"/>
    <property type="match status" value="1"/>
</dbReference>
<feature type="region of interest" description="Disordered" evidence="7">
    <location>
        <begin position="395"/>
        <end position="425"/>
    </location>
</feature>
<dbReference type="CDD" id="cd00060">
    <property type="entry name" value="FHA"/>
    <property type="match status" value="1"/>
</dbReference>
<sequence length="475" mass="53741">MASAVDSNDMTITAYLKKVIGDVVGDLVPLMSNDVTVGRSSSNIPILDINVSRYHCHLKREGVNWFVTDLKSLNGTYVDNEHLKPNTPYQLKDGCVIYIGPPKEAPAAFLFSIAKPDKLQQEVITEGNHKMSVESFDSNSNKSNVISSTLKRKSEPKTSDDINDLQRKRSVPTISSLLDEDDGDTSDSSISSMDSLNTRIRKLCAAEKKKIELKHGVKLQVPPPSPESCNNPQQNYESESSTTGVASTKGITPKQRAWLRAEFAILNALCYEPESSTMEQDEIEKEKLDAVKRELEIVKAREKKNFEEGMERLLEHFSCIICAELIDEPMVLNCAHTMCQYCLLKWKKKQNRCPICREKIVTEIKNLLIRNFIDKTVDQMDAEYQANRKELVSSRRKEMESWTKKKNKRSRKRRNRGRSSGIRVMNDVREVSSNVGEQSVVDLSSSSESEESYSSLATRLTTINADSMLRRFPNI</sequence>
<dbReference type="Proteomes" id="UP000887013">
    <property type="component" value="Unassembled WGS sequence"/>
</dbReference>
<feature type="compositionally biased region" description="Basic residues" evidence="7">
    <location>
        <begin position="404"/>
        <end position="417"/>
    </location>
</feature>
<dbReference type="SMART" id="SM00184">
    <property type="entry name" value="RING"/>
    <property type="match status" value="1"/>
</dbReference>
<dbReference type="PROSITE" id="PS50006">
    <property type="entry name" value="FHA_DOMAIN"/>
    <property type="match status" value="1"/>
</dbReference>
<protein>
    <recommendedName>
        <fullName evidence="2">E3 ubiquitin-protein ligase CHFR</fullName>
    </recommendedName>
</protein>
<dbReference type="PANTHER" id="PTHR12109">
    <property type="entry name" value="RING FINGER PROTEIN 141-RELATED"/>
    <property type="match status" value="1"/>
</dbReference>
<comment type="similarity">
    <text evidence="1">Belongs to the CHFR family.</text>
</comment>
<feature type="region of interest" description="Disordered" evidence="7">
    <location>
        <begin position="134"/>
        <end position="193"/>
    </location>
</feature>
<organism evidence="10 11">
    <name type="scientific">Nephila pilipes</name>
    <name type="common">Giant wood spider</name>
    <name type="synonym">Nephila maculata</name>
    <dbReference type="NCBI Taxonomy" id="299642"/>
    <lineage>
        <taxon>Eukaryota</taxon>
        <taxon>Metazoa</taxon>
        <taxon>Ecdysozoa</taxon>
        <taxon>Arthropoda</taxon>
        <taxon>Chelicerata</taxon>
        <taxon>Arachnida</taxon>
        <taxon>Araneae</taxon>
        <taxon>Araneomorphae</taxon>
        <taxon>Entelegynae</taxon>
        <taxon>Araneoidea</taxon>
        <taxon>Nephilidae</taxon>
        <taxon>Nephila</taxon>
    </lineage>
</organism>
<dbReference type="InterPro" id="IPR008984">
    <property type="entry name" value="SMAD_FHA_dom_sf"/>
</dbReference>
<feature type="compositionally biased region" description="Basic and acidic residues" evidence="7">
    <location>
        <begin position="152"/>
        <end position="167"/>
    </location>
</feature>
<dbReference type="EMBL" id="BMAW01098640">
    <property type="protein sequence ID" value="GFS85841.1"/>
    <property type="molecule type" value="Genomic_DNA"/>
</dbReference>
<feature type="domain" description="RING-type" evidence="9">
    <location>
        <begin position="319"/>
        <end position="357"/>
    </location>
</feature>
<name>A0A8X6MZS3_NEPPI</name>
<dbReference type="Gene3D" id="3.30.40.10">
    <property type="entry name" value="Zinc/RING finger domain, C3HC4 (zinc finger)"/>
    <property type="match status" value="1"/>
</dbReference>
<accession>A0A8X6MZS3</accession>
<keyword evidence="3" id="KW-0479">Metal-binding</keyword>
<evidence type="ECO:0000313" key="11">
    <source>
        <dbReference type="Proteomes" id="UP000887013"/>
    </source>
</evidence>
<dbReference type="SUPFAM" id="SSF49879">
    <property type="entry name" value="SMAD/FHA domain"/>
    <property type="match status" value="1"/>
</dbReference>
<dbReference type="InterPro" id="IPR013083">
    <property type="entry name" value="Znf_RING/FYVE/PHD"/>
</dbReference>
<evidence type="ECO:0000259" key="9">
    <source>
        <dbReference type="PROSITE" id="PS50089"/>
    </source>
</evidence>
<feature type="region of interest" description="Disordered" evidence="7">
    <location>
        <begin position="219"/>
        <end position="249"/>
    </location>
</feature>
<feature type="compositionally biased region" description="Polar residues" evidence="7">
    <location>
        <begin position="227"/>
        <end position="249"/>
    </location>
</feature>
<dbReference type="AlphaFoldDB" id="A0A8X6MZS3"/>
<evidence type="ECO:0000256" key="4">
    <source>
        <dbReference type="ARBA" id="ARBA00022771"/>
    </source>
</evidence>